<proteinExistence type="predicted"/>
<keyword evidence="1" id="KW-1133">Transmembrane helix</keyword>
<feature type="transmembrane region" description="Helical" evidence="1">
    <location>
        <begin position="109"/>
        <end position="126"/>
    </location>
</feature>
<evidence type="ECO:0000256" key="1">
    <source>
        <dbReference type="SAM" id="Phobius"/>
    </source>
</evidence>
<name>A0ABS4NLH9_9BACL</name>
<comment type="caution">
    <text evidence="2">The sequence shown here is derived from an EMBL/GenBank/DDBJ whole genome shotgun (WGS) entry which is preliminary data.</text>
</comment>
<evidence type="ECO:0000313" key="2">
    <source>
        <dbReference type="EMBL" id="MBP2110245.1"/>
    </source>
</evidence>
<protein>
    <submittedName>
        <fullName evidence="2">Uncharacterized protein</fullName>
    </submittedName>
</protein>
<sequence length="143" mass="15622">MPMNDTGGLPWLCHYYSTNNLQSYAIASYESMNYNWIGDNNSHGEPQGAHVFKSGISRTQPGFVMAKNAVDLFDHSYASFRQAQYLMLAEAGSSGFAGAIFLWSPAGWILAGGGMAVLAGVTINNFNTAKKDMQKAYTYITQI</sequence>
<dbReference type="EMBL" id="JAGGLV010000001">
    <property type="protein sequence ID" value="MBP2110245.1"/>
    <property type="molecule type" value="Genomic_DNA"/>
</dbReference>
<dbReference type="RefSeq" id="WP_209868748.1">
    <property type="nucleotide sequence ID" value="NZ_JAGGLV010000001.1"/>
</dbReference>
<keyword evidence="1" id="KW-0812">Transmembrane</keyword>
<reference evidence="2 3" key="1">
    <citation type="submission" date="2021-03" db="EMBL/GenBank/DDBJ databases">
        <title>Genomic Encyclopedia of Type Strains, Phase IV (KMG-IV): sequencing the most valuable type-strain genomes for metagenomic binning, comparative biology and taxonomic classification.</title>
        <authorList>
            <person name="Goeker M."/>
        </authorList>
    </citation>
    <scope>NUCLEOTIDE SEQUENCE [LARGE SCALE GENOMIC DNA]</scope>
    <source>
        <strain evidence="2 3">DSM 101953</strain>
    </source>
</reference>
<keyword evidence="1" id="KW-0472">Membrane</keyword>
<organism evidence="2 3">
    <name type="scientific">Paenibacillus silagei</name>
    <dbReference type="NCBI Taxonomy" id="1670801"/>
    <lineage>
        <taxon>Bacteria</taxon>
        <taxon>Bacillati</taxon>
        <taxon>Bacillota</taxon>
        <taxon>Bacilli</taxon>
        <taxon>Bacillales</taxon>
        <taxon>Paenibacillaceae</taxon>
        <taxon>Paenibacillus</taxon>
    </lineage>
</organism>
<keyword evidence="3" id="KW-1185">Reference proteome</keyword>
<evidence type="ECO:0000313" key="3">
    <source>
        <dbReference type="Proteomes" id="UP000773462"/>
    </source>
</evidence>
<accession>A0ABS4NLH9</accession>
<dbReference type="Proteomes" id="UP000773462">
    <property type="component" value="Unassembled WGS sequence"/>
</dbReference>
<gene>
    <name evidence="2" type="ORF">J2Z70_000384</name>
</gene>